<feature type="transmembrane region" description="Helical" evidence="8">
    <location>
        <begin position="622"/>
        <end position="639"/>
    </location>
</feature>
<dbReference type="EMBL" id="SJOI01000001">
    <property type="protein sequence ID" value="TCL02926.1"/>
    <property type="molecule type" value="Genomic_DNA"/>
</dbReference>
<keyword evidence="3" id="KW-0813">Transport</keyword>
<feature type="transmembrane region" description="Helical" evidence="8">
    <location>
        <begin position="99"/>
        <end position="122"/>
    </location>
</feature>
<feature type="transmembrane region" description="Helical" evidence="8">
    <location>
        <begin position="128"/>
        <end position="145"/>
    </location>
</feature>
<gene>
    <name evidence="9" type="ORF">EZJ58_0965</name>
</gene>
<evidence type="ECO:0000256" key="6">
    <source>
        <dbReference type="ARBA" id="ARBA00022989"/>
    </source>
</evidence>
<dbReference type="Proteomes" id="UP000294555">
    <property type="component" value="Unassembled WGS sequence"/>
</dbReference>
<dbReference type="CDD" id="cd06550">
    <property type="entry name" value="TM_ABC_iron-siderophores_like"/>
    <property type="match status" value="2"/>
</dbReference>
<feature type="transmembrane region" description="Helical" evidence="8">
    <location>
        <begin position="316"/>
        <end position="333"/>
    </location>
</feature>
<dbReference type="GO" id="GO:0033214">
    <property type="term" value="P:siderophore-iron import into cell"/>
    <property type="evidence" value="ECO:0007669"/>
    <property type="project" value="TreeGrafter"/>
</dbReference>
<evidence type="ECO:0000313" key="9">
    <source>
        <dbReference type="EMBL" id="TCL02926.1"/>
    </source>
</evidence>
<proteinExistence type="inferred from homology"/>
<sequence length="671" mass="69885">MSGVSGAGTLRISRPWPLLLMVLAFAAGAVLSLENLSLILPVSRWWQTFLSTPGQDIRHIMVFDGWLPRLAISVLCGAVLGLAGTLFQQVLKNPLAEPMTLGVSAGAQLALTLFTLWAPAVMLYHPQWAALGGALAAAFIVLALSRPRQYEPSAVSVAGLVVTLFCGSVIMALQLLYTPYLHSLFIWGGGSLLQQDWRNVAVLGLQFLAGMCFAFLLLRPLTVLALGDGHSGSLGLGSGTIRIAGFTLAVALSAGVVSAVGVIGFVGLSAPALARLAGARRLRQRLIAAPLCGALVLWLTDQTVQRFSAMTGDIPTGAATALFGAPLMLLLLARFQPAASGVEPPYAGASLQRPGDPGIYRRFAALVLLLALAMALSLDFGRTPGGWHFTALHALPQVSLWRVPRAVAAMASGTMLAVAGVLIQRLTGNSLASPELLGVSAGAALGLVALLLYQGDALPILRLSVSTLGALAALLAILSFARLTRFSPQRILLAGIAVSALLQAVVAVVVAGGGDRAAALIAWLAGSTYSIGPAEARNALLLCLLLCLATPCCHRWLTILPLGEMTSTALGVATPKARLAVLGLIALLTAAATLVVGPVSFIGLTAPHFARLMGARRPTHQLLLAPPLGALMLVAADWLGRTLLMPRELPAGLVATLLGAPYLMWLLMRRR</sequence>
<dbReference type="SUPFAM" id="SSF81345">
    <property type="entry name" value="ABC transporter involved in vitamin B12 uptake, BtuC"/>
    <property type="match status" value="2"/>
</dbReference>
<evidence type="ECO:0000256" key="8">
    <source>
        <dbReference type="SAM" id="Phobius"/>
    </source>
</evidence>
<dbReference type="OrthoDB" id="9811721at2"/>
<evidence type="ECO:0000256" key="3">
    <source>
        <dbReference type="ARBA" id="ARBA00022448"/>
    </source>
</evidence>
<dbReference type="NCBIfam" id="NF007866">
    <property type="entry name" value="PRK10577.1-2"/>
    <property type="match status" value="1"/>
</dbReference>
<keyword evidence="10" id="KW-1185">Reference proteome</keyword>
<feature type="transmembrane region" description="Helical" evidence="8">
    <location>
        <begin position="651"/>
        <end position="668"/>
    </location>
</feature>
<feature type="transmembrane region" description="Helical" evidence="8">
    <location>
        <begin position="18"/>
        <end position="46"/>
    </location>
</feature>
<comment type="similarity">
    <text evidence="2">Belongs to the binding-protein-dependent transport system permease family. FecCD subfamily.</text>
</comment>
<evidence type="ECO:0000256" key="7">
    <source>
        <dbReference type="ARBA" id="ARBA00023136"/>
    </source>
</evidence>
<dbReference type="Gene3D" id="1.10.3470.10">
    <property type="entry name" value="ABC transporter involved in vitamin B12 uptake, BtuC"/>
    <property type="match status" value="2"/>
</dbReference>
<dbReference type="InterPro" id="IPR037294">
    <property type="entry name" value="ABC_BtuC-like"/>
</dbReference>
<dbReference type="Pfam" id="PF01032">
    <property type="entry name" value="FecCD"/>
    <property type="match status" value="2"/>
</dbReference>
<evidence type="ECO:0000256" key="5">
    <source>
        <dbReference type="ARBA" id="ARBA00022692"/>
    </source>
</evidence>
<keyword evidence="4" id="KW-1003">Cell membrane</keyword>
<feature type="transmembrane region" description="Helical" evidence="8">
    <location>
        <begin position="435"/>
        <end position="454"/>
    </location>
</feature>
<dbReference type="AlphaFoldDB" id="A0A4R1NE76"/>
<dbReference type="PANTHER" id="PTHR30472:SF37">
    <property type="entry name" value="FE(3+) DICITRATE TRANSPORT SYSTEM PERMEASE PROTEIN FECD-RELATED"/>
    <property type="match status" value="1"/>
</dbReference>
<dbReference type="GO" id="GO:0022857">
    <property type="term" value="F:transmembrane transporter activity"/>
    <property type="evidence" value="ECO:0007669"/>
    <property type="project" value="InterPro"/>
</dbReference>
<dbReference type="GO" id="GO:0005886">
    <property type="term" value="C:plasma membrane"/>
    <property type="evidence" value="ECO:0007669"/>
    <property type="project" value="UniProtKB-SubCell"/>
</dbReference>
<keyword evidence="6 8" id="KW-1133">Transmembrane helix</keyword>
<name>A0A4R1NE76_9GAMM</name>
<accession>A0A4R1NE76</accession>
<feature type="transmembrane region" description="Helical" evidence="8">
    <location>
        <begin position="403"/>
        <end position="423"/>
    </location>
</feature>
<organism evidence="9 10">
    <name type="scientific">Sodalis ligni</name>
    <dbReference type="NCBI Taxonomy" id="2697027"/>
    <lineage>
        <taxon>Bacteria</taxon>
        <taxon>Pseudomonadati</taxon>
        <taxon>Pseudomonadota</taxon>
        <taxon>Gammaproteobacteria</taxon>
        <taxon>Enterobacterales</taxon>
        <taxon>Bruguierivoracaceae</taxon>
        <taxon>Sodalis</taxon>
    </lineage>
</organism>
<dbReference type="InterPro" id="IPR000522">
    <property type="entry name" value="ABC_transptr_permease_BtuC"/>
</dbReference>
<keyword evidence="7 8" id="KW-0472">Membrane</keyword>
<keyword evidence="5 8" id="KW-0812">Transmembrane</keyword>
<evidence type="ECO:0000256" key="1">
    <source>
        <dbReference type="ARBA" id="ARBA00004651"/>
    </source>
</evidence>
<protein>
    <submittedName>
        <fullName evidence="9">Iron complex transport system permease protein</fullName>
    </submittedName>
</protein>
<feature type="transmembrane region" description="Helical" evidence="8">
    <location>
        <begin position="577"/>
        <end position="610"/>
    </location>
</feature>
<dbReference type="RefSeq" id="WP_132921832.1">
    <property type="nucleotide sequence ID" value="NZ_SJOI01000001.1"/>
</dbReference>
<evidence type="ECO:0000256" key="4">
    <source>
        <dbReference type="ARBA" id="ARBA00022475"/>
    </source>
</evidence>
<feature type="transmembrane region" description="Helical" evidence="8">
    <location>
        <begin position="157"/>
        <end position="177"/>
    </location>
</feature>
<feature type="transmembrane region" description="Helical" evidence="8">
    <location>
        <begin position="66"/>
        <end position="87"/>
    </location>
</feature>
<evidence type="ECO:0000256" key="2">
    <source>
        <dbReference type="ARBA" id="ARBA00007935"/>
    </source>
</evidence>
<feature type="transmembrane region" description="Helical" evidence="8">
    <location>
        <begin position="492"/>
        <end position="511"/>
    </location>
</feature>
<comment type="subcellular location">
    <subcellularLocation>
        <location evidence="1">Cell membrane</location>
        <topology evidence="1">Multi-pass membrane protein</topology>
    </subcellularLocation>
</comment>
<reference evidence="9 10" key="1">
    <citation type="submission" date="2019-02" db="EMBL/GenBank/DDBJ databases">
        <title>Investigation of anaerobic lignin degradation for improved lignocellulosic biofuels.</title>
        <authorList>
            <person name="Deangelis K."/>
        </authorList>
    </citation>
    <scope>NUCLEOTIDE SEQUENCE [LARGE SCALE GENOMIC DNA]</scope>
    <source>
        <strain evidence="9 10">159R</strain>
    </source>
</reference>
<comment type="caution">
    <text evidence="9">The sequence shown here is derived from an EMBL/GenBank/DDBJ whole genome shotgun (WGS) entry which is preliminary data.</text>
</comment>
<feature type="transmembrane region" description="Helical" evidence="8">
    <location>
        <begin position="197"/>
        <end position="218"/>
    </location>
</feature>
<dbReference type="PANTHER" id="PTHR30472">
    <property type="entry name" value="FERRIC ENTEROBACTIN TRANSPORT SYSTEM PERMEASE PROTEIN"/>
    <property type="match status" value="1"/>
</dbReference>
<evidence type="ECO:0000313" key="10">
    <source>
        <dbReference type="Proteomes" id="UP000294555"/>
    </source>
</evidence>
<feature type="transmembrane region" description="Helical" evidence="8">
    <location>
        <begin position="363"/>
        <end position="383"/>
    </location>
</feature>
<feature type="transmembrane region" description="Helical" evidence="8">
    <location>
        <begin position="460"/>
        <end position="480"/>
    </location>
</feature>
<feature type="transmembrane region" description="Helical" evidence="8">
    <location>
        <begin position="286"/>
        <end position="304"/>
    </location>
</feature>